<accession>A0A7J7HK65</accession>
<evidence type="ECO:0000313" key="2">
    <source>
        <dbReference type="Proteomes" id="UP000593564"/>
    </source>
</evidence>
<reference evidence="1 2" key="2">
    <citation type="submission" date="2020-07" db="EMBL/GenBank/DDBJ databases">
        <title>Genome assembly of wild tea tree DASZ reveals pedigree and selection history of tea varieties.</title>
        <authorList>
            <person name="Zhang W."/>
        </authorList>
    </citation>
    <scope>NUCLEOTIDE SEQUENCE [LARGE SCALE GENOMIC DNA]</scope>
    <source>
        <strain evidence="2">cv. G240</strain>
        <tissue evidence="1">Leaf</tissue>
    </source>
</reference>
<gene>
    <name evidence="1" type="ORF">HYC85_010575</name>
</gene>
<protein>
    <submittedName>
        <fullName evidence="1">Uncharacterized protein</fullName>
    </submittedName>
</protein>
<reference evidence="2" key="1">
    <citation type="journal article" date="2020" name="Nat. Commun.">
        <title>Genome assembly of wild tea tree DASZ reveals pedigree and selection history of tea varieties.</title>
        <authorList>
            <person name="Zhang W."/>
            <person name="Zhang Y."/>
            <person name="Qiu H."/>
            <person name="Guo Y."/>
            <person name="Wan H."/>
            <person name="Zhang X."/>
            <person name="Scossa F."/>
            <person name="Alseekh S."/>
            <person name="Zhang Q."/>
            <person name="Wang P."/>
            <person name="Xu L."/>
            <person name="Schmidt M.H."/>
            <person name="Jia X."/>
            <person name="Li D."/>
            <person name="Zhu A."/>
            <person name="Guo F."/>
            <person name="Chen W."/>
            <person name="Ni D."/>
            <person name="Usadel B."/>
            <person name="Fernie A.R."/>
            <person name="Wen W."/>
        </authorList>
    </citation>
    <scope>NUCLEOTIDE SEQUENCE [LARGE SCALE GENOMIC DNA]</scope>
    <source>
        <strain evidence="2">cv. G240</strain>
    </source>
</reference>
<keyword evidence="2" id="KW-1185">Reference proteome</keyword>
<dbReference type="EMBL" id="JACBKZ010000004">
    <property type="protein sequence ID" value="KAF5952631.1"/>
    <property type="molecule type" value="Genomic_DNA"/>
</dbReference>
<dbReference type="Proteomes" id="UP000593564">
    <property type="component" value="Unassembled WGS sequence"/>
</dbReference>
<dbReference type="AlphaFoldDB" id="A0A7J7HK65"/>
<proteinExistence type="predicted"/>
<organism evidence="1 2">
    <name type="scientific">Camellia sinensis</name>
    <name type="common">Tea plant</name>
    <name type="synonym">Thea sinensis</name>
    <dbReference type="NCBI Taxonomy" id="4442"/>
    <lineage>
        <taxon>Eukaryota</taxon>
        <taxon>Viridiplantae</taxon>
        <taxon>Streptophyta</taxon>
        <taxon>Embryophyta</taxon>
        <taxon>Tracheophyta</taxon>
        <taxon>Spermatophyta</taxon>
        <taxon>Magnoliopsida</taxon>
        <taxon>eudicotyledons</taxon>
        <taxon>Gunneridae</taxon>
        <taxon>Pentapetalae</taxon>
        <taxon>asterids</taxon>
        <taxon>Ericales</taxon>
        <taxon>Theaceae</taxon>
        <taxon>Camellia</taxon>
    </lineage>
</organism>
<sequence>MRAHQCEKCANKMTKQKNPSIATLFVSSERTHNVTFKTTTFEKRLPYTYGN</sequence>
<name>A0A7J7HK65_CAMSI</name>
<comment type="caution">
    <text evidence="1">The sequence shown here is derived from an EMBL/GenBank/DDBJ whole genome shotgun (WGS) entry which is preliminary data.</text>
</comment>
<evidence type="ECO:0000313" key="1">
    <source>
        <dbReference type="EMBL" id="KAF5952631.1"/>
    </source>
</evidence>